<protein>
    <submittedName>
        <fullName evidence="1">Uncharacterized protein</fullName>
    </submittedName>
</protein>
<dbReference type="Proteomes" id="UP000231419">
    <property type="component" value="Segment"/>
</dbReference>
<accession>A0A2D0ZWM4</accession>
<organism evidence="1 2">
    <name type="scientific">Rhodococcus phage Trina</name>
    <dbReference type="NCBI Taxonomy" id="2027905"/>
    <lineage>
        <taxon>Viruses</taxon>
        <taxon>Duplodnaviria</taxon>
        <taxon>Heunggongvirae</taxon>
        <taxon>Uroviricota</taxon>
        <taxon>Caudoviricetes</taxon>
        <taxon>Trinavirus</taxon>
        <taxon>Trinavirus trina</taxon>
    </lineage>
</organism>
<gene>
    <name evidence="1" type="ORF">SEA_TRINA_89</name>
</gene>
<proteinExistence type="predicted"/>
<dbReference type="OrthoDB" id="11550at10239"/>
<reference evidence="2" key="1">
    <citation type="submission" date="2017-08" db="EMBL/GenBank/DDBJ databases">
        <authorList>
            <person name="de Groot N.N."/>
        </authorList>
    </citation>
    <scope>NUCLEOTIDE SEQUENCE [LARGE SCALE GENOMIC DNA]</scope>
</reference>
<sequence>MSSANFKRITFGTGPLSAEKLNALQGNTEYLFDRMLRGYVATDGLNRDTNIRIQGFICQATTSLNNVSRYSNVYWPKPFAAGCRPIMTYGHFFTEALIHSVGFRHIAGGVFPDNAGFRIEVFAPTTEYGDEWRGTHWYSVMGLGW</sequence>
<evidence type="ECO:0000313" key="1">
    <source>
        <dbReference type="EMBL" id="ASZ74903.1"/>
    </source>
</evidence>
<evidence type="ECO:0000313" key="2">
    <source>
        <dbReference type="Proteomes" id="UP000231419"/>
    </source>
</evidence>
<name>A0A2D0ZWM4_9CAUD</name>
<keyword evidence="2" id="KW-1185">Reference proteome</keyword>
<dbReference type="EMBL" id="MF668286">
    <property type="protein sequence ID" value="ASZ74903.1"/>
    <property type="molecule type" value="Genomic_DNA"/>
</dbReference>